<feature type="transmembrane region" description="Helical" evidence="8">
    <location>
        <begin position="280"/>
        <end position="297"/>
    </location>
</feature>
<evidence type="ECO:0000256" key="7">
    <source>
        <dbReference type="ARBA" id="ARBA00023136"/>
    </source>
</evidence>
<dbReference type="Proteomes" id="UP000806542">
    <property type="component" value="Unassembled WGS sequence"/>
</dbReference>
<dbReference type="PANTHER" id="PTHR47019">
    <property type="entry name" value="LIPID II FLIPPASE MURJ"/>
    <property type="match status" value="1"/>
</dbReference>
<evidence type="ECO:0000313" key="10">
    <source>
        <dbReference type="EMBL" id="MBE5039195.1"/>
    </source>
</evidence>
<dbReference type="AlphaFoldDB" id="A0A9D5LZ17"/>
<keyword evidence="11" id="KW-1185">Reference proteome</keyword>
<comment type="pathway">
    <text evidence="8">Cell wall biogenesis; peptidoglycan biosynthesis.</text>
</comment>
<evidence type="ECO:0000256" key="4">
    <source>
        <dbReference type="ARBA" id="ARBA00022960"/>
    </source>
</evidence>
<dbReference type="RefSeq" id="WP_226391758.1">
    <property type="nucleotide sequence ID" value="NZ_JADCKB010000002.1"/>
</dbReference>
<evidence type="ECO:0000256" key="1">
    <source>
        <dbReference type="ARBA" id="ARBA00004651"/>
    </source>
</evidence>
<evidence type="ECO:0000256" key="8">
    <source>
        <dbReference type="HAMAP-Rule" id="MF_02078"/>
    </source>
</evidence>
<evidence type="ECO:0000256" key="5">
    <source>
        <dbReference type="ARBA" id="ARBA00022984"/>
    </source>
</evidence>
<keyword evidence="2 8" id="KW-1003">Cell membrane</keyword>
<dbReference type="NCBIfam" id="TIGR01695">
    <property type="entry name" value="murJ_mviN"/>
    <property type="match status" value="1"/>
</dbReference>
<keyword evidence="3 8" id="KW-0812">Transmembrane</keyword>
<dbReference type="InterPro" id="IPR004268">
    <property type="entry name" value="MurJ"/>
</dbReference>
<dbReference type="GO" id="GO:0015648">
    <property type="term" value="F:lipid-linked peptidoglycan transporter activity"/>
    <property type="evidence" value="ECO:0007669"/>
    <property type="project" value="UniProtKB-UniRule"/>
</dbReference>
<feature type="transmembrane region" description="Helical" evidence="8">
    <location>
        <begin position="58"/>
        <end position="79"/>
    </location>
</feature>
<gene>
    <name evidence="8 10" type="primary">murJ</name>
    <name evidence="10" type="ORF">INF28_01760</name>
</gene>
<reference evidence="10" key="1">
    <citation type="submission" date="2020-10" db="EMBL/GenBank/DDBJ databases">
        <title>ChiBAC.</title>
        <authorList>
            <person name="Zenner C."/>
            <person name="Hitch T.C.A."/>
            <person name="Clavel T."/>
        </authorList>
    </citation>
    <scope>NUCLEOTIDE SEQUENCE</scope>
    <source>
        <strain evidence="10">DSM 107454</strain>
    </source>
</reference>
<dbReference type="InterPro" id="IPR051050">
    <property type="entry name" value="Lipid_II_flippase_MurJ/MviN"/>
</dbReference>
<feature type="transmembrane region" description="Helical" evidence="8">
    <location>
        <begin position="100"/>
        <end position="121"/>
    </location>
</feature>
<feature type="transmembrane region" description="Helical" evidence="8">
    <location>
        <begin position="391"/>
        <end position="414"/>
    </location>
</feature>
<keyword evidence="6 8" id="KW-1133">Transmembrane helix</keyword>
<feature type="transmembrane region" description="Helical" evidence="8">
    <location>
        <begin position="357"/>
        <end position="379"/>
    </location>
</feature>
<feature type="transmembrane region" description="Helical" evidence="8">
    <location>
        <begin position="318"/>
        <end position="337"/>
    </location>
</feature>
<feature type="transmembrane region" description="Helical" evidence="8">
    <location>
        <begin position="141"/>
        <end position="161"/>
    </location>
</feature>
<comment type="similarity">
    <text evidence="8 9">Belongs to the MurJ/MviN family.</text>
</comment>
<dbReference type="GO" id="GO:0009252">
    <property type="term" value="P:peptidoglycan biosynthetic process"/>
    <property type="evidence" value="ECO:0007669"/>
    <property type="project" value="UniProtKB-UniRule"/>
</dbReference>
<dbReference type="PRINTS" id="PR01806">
    <property type="entry name" value="VIRFACTRMVIN"/>
</dbReference>
<dbReference type="HAMAP" id="MF_02078">
    <property type="entry name" value="MurJ_MviN"/>
    <property type="match status" value="1"/>
</dbReference>
<evidence type="ECO:0000256" key="3">
    <source>
        <dbReference type="ARBA" id="ARBA00022692"/>
    </source>
</evidence>
<comment type="subcellular location">
    <subcellularLocation>
        <location evidence="1 8">Cell membrane</location>
        <topology evidence="1 8">Multi-pass membrane protein</topology>
    </subcellularLocation>
</comment>
<keyword evidence="8 9" id="KW-0813">Transport</keyword>
<feature type="transmembrane region" description="Helical" evidence="8">
    <location>
        <begin position="420"/>
        <end position="440"/>
    </location>
</feature>
<sequence>MNNNGTAASSGKKAVRTIGLMAVIILLAKFMGLFRETLIARIYGQGMESDMINTSTQIPLLFFDMVLGVAILSTFVPVFNQYLKKEGKASAMAFAHNFTTIVGSVAAAAALLGILFAEPLVHLMTPGYADVPGKVEQTAQLLRILFPSIVFTAVAYIAVGMLQSFGEFTIPSLISVVSNGVMILYLMLFGNRLGLTGVAVSMLIAWALQLLIQLPWLKKFGCTFRFRFDLKDPGIRQAARIALPVLISSWVQPLCNVINMSFGSGLGDGAVSALNWANKIYIIMVGVFAYAITNFIFPKLSRLSAGEDSGGFVKMTRLSVGWILFIITLVSALFLALSSPIIKVVFERGAFTADSTAITATALFYYSFGMVGYAVCEVLNKSFYAIQDGKTPMFTSIIGILVNLLGAFLLAGILKMGVGGLALASAVSSIAIALCLMFMINRRRPGIITAGFLLNILKMLLCGLAAYLTAYLIYPMSVFLDGGMVMTLIRLTITALPAAAVYLVLAFLLRVDETAQIKTNFLRKRG</sequence>
<dbReference type="PIRSF" id="PIRSF002869">
    <property type="entry name" value="MviN"/>
    <property type="match status" value="1"/>
</dbReference>
<dbReference type="GO" id="GO:0008360">
    <property type="term" value="P:regulation of cell shape"/>
    <property type="evidence" value="ECO:0007669"/>
    <property type="project" value="UniProtKB-UniRule"/>
</dbReference>
<dbReference type="Pfam" id="PF03023">
    <property type="entry name" value="MurJ"/>
    <property type="match status" value="1"/>
</dbReference>
<keyword evidence="4 8" id="KW-0133">Cell shape</keyword>
<feature type="transmembrane region" description="Helical" evidence="8">
    <location>
        <begin position="194"/>
        <end position="217"/>
    </location>
</feature>
<dbReference type="EMBL" id="JADCKB010000002">
    <property type="protein sequence ID" value="MBE5039195.1"/>
    <property type="molecule type" value="Genomic_DNA"/>
</dbReference>
<name>A0A9D5LZ17_9FIRM</name>
<evidence type="ECO:0000256" key="6">
    <source>
        <dbReference type="ARBA" id="ARBA00022989"/>
    </source>
</evidence>
<comment type="caution">
    <text evidence="10">The sequence shown here is derived from an EMBL/GenBank/DDBJ whole genome shotgun (WGS) entry which is preliminary data.</text>
</comment>
<feature type="transmembrane region" description="Helical" evidence="8">
    <location>
        <begin position="452"/>
        <end position="474"/>
    </location>
</feature>
<keyword evidence="8 9" id="KW-0961">Cell wall biogenesis/degradation</keyword>
<feature type="transmembrane region" description="Helical" evidence="8">
    <location>
        <begin position="486"/>
        <end position="509"/>
    </location>
</feature>
<organism evidence="10 11">
    <name type="scientific">Ructibacterium gallinarum</name>
    <dbReference type="NCBI Taxonomy" id="2779355"/>
    <lineage>
        <taxon>Bacteria</taxon>
        <taxon>Bacillati</taxon>
        <taxon>Bacillota</taxon>
        <taxon>Clostridia</taxon>
        <taxon>Eubacteriales</taxon>
        <taxon>Oscillospiraceae</taxon>
        <taxon>Ructibacterium</taxon>
    </lineage>
</organism>
<accession>A0A9D5LZ17</accession>
<evidence type="ECO:0000256" key="2">
    <source>
        <dbReference type="ARBA" id="ARBA00022475"/>
    </source>
</evidence>
<proteinExistence type="inferred from homology"/>
<keyword evidence="5 8" id="KW-0573">Peptidoglycan synthesis</keyword>
<keyword evidence="7 8" id="KW-0472">Membrane</keyword>
<dbReference type="GO" id="GO:0071555">
    <property type="term" value="P:cell wall organization"/>
    <property type="evidence" value="ECO:0007669"/>
    <property type="project" value="UniProtKB-UniRule"/>
</dbReference>
<comment type="function">
    <text evidence="8 9">Involved in peptidoglycan biosynthesis. Transports lipid-linked peptidoglycan precursors from the inner to the outer leaflet of the cytoplasmic membrane.</text>
</comment>
<evidence type="ECO:0000256" key="9">
    <source>
        <dbReference type="PIRNR" id="PIRNR002869"/>
    </source>
</evidence>
<dbReference type="PANTHER" id="PTHR47019:SF1">
    <property type="entry name" value="LIPID II FLIPPASE MURJ"/>
    <property type="match status" value="1"/>
</dbReference>
<feature type="transmembrane region" description="Helical" evidence="8">
    <location>
        <begin position="168"/>
        <end position="188"/>
    </location>
</feature>
<feature type="transmembrane region" description="Helical" evidence="8">
    <location>
        <begin position="18"/>
        <end position="38"/>
    </location>
</feature>
<dbReference type="GO" id="GO:0034204">
    <property type="term" value="P:lipid translocation"/>
    <property type="evidence" value="ECO:0007669"/>
    <property type="project" value="TreeGrafter"/>
</dbReference>
<evidence type="ECO:0000313" key="11">
    <source>
        <dbReference type="Proteomes" id="UP000806542"/>
    </source>
</evidence>
<feature type="transmembrane region" description="Helical" evidence="8">
    <location>
        <begin position="238"/>
        <end position="260"/>
    </location>
</feature>
<dbReference type="CDD" id="cd13123">
    <property type="entry name" value="MATE_MurJ_like"/>
    <property type="match status" value="1"/>
</dbReference>
<protein>
    <recommendedName>
        <fullName evidence="8">Probable lipid II flippase MurJ</fullName>
    </recommendedName>
</protein>
<dbReference type="GO" id="GO:0005886">
    <property type="term" value="C:plasma membrane"/>
    <property type="evidence" value="ECO:0007669"/>
    <property type="project" value="UniProtKB-SubCell"/>
</dbReference>